<dbReference type="Proteomes" id="UP000245839">
    <property type="component" value="Unassembled WGS sequence"/>
</dbReference>
<reference evidence="3 5" key="2">
    <citation type="submission" date="2018-03" db="EMBL/GenBank/DDBJ databases">
        <title>Genomic Encyclopedia of Archaeal and Bacterial Type Strains, Phase II (KMG-II): from individual species to whole genera.</title>
        <authorList>
            <person name="Goeker M."/>
        </authorList>
    </citation>
    <scope>NUCLEOTIDE SEQUENCE [LARGE SCALE GENOMIC DNA]</scope>
    <source>
        <strain evidence="3 5">DSM 25227</strain>
    </source>
</reference>
<keyword evidence="5" id="KW-1185">Reference proteome</keyword>
<gene>
    <name evidence="3" type="ORF">BCF38_105325</name>
    <name evidence="4" type="ORF">SAMN05421539_105325</name>
</gene>
<dbReference type="EMBL" id="QGDJ01000005">
    <property type="protein sequence ID" value="PWJ18336.1"/>
    <property type="molecule type" value="Genomic_DNA"/>
</dbReference>
<dbReference type="OrthoDB" id="9795988at2"/>
<sequence length="471" mass="51770">MFGKGKSNRFEPGLQTFPEVMVDKLASDLKIEKRGETDGRAGVPPTSSATLSAVELEAADAVRTLRRAALSDYEMQQHAFADRVAEAHSARERVELMVGEARNTIRNLTLDEENRLENARTRVGGLEGKLRSFQAKHRLEGPPRPAQNGVLVFGLILIVALLEVLLNGYFFAEANALGYVGGMAIAAVIAVVNVSFSYALGGQVRFMNRRNLLWWLWGVLSLVAFLAFAALLNFAVAHFRDALEVMAWDAALVASVDRLVAGPLDLRSFASWLVVGFGALVSLTAFWKGLTRLDPMPGYNAIYTEWENAVDDYAEAYSDAQDALEDAFAEARDKLQEEAQTRRLELRAAVDAVAQRGALARALHGFLETCDEAANRLIRMYRDANLRARSDAPPAYFNEPFAFPPYVAPEPPEGEREAAVAEIRRIDDTVRVGVDRLLEARETALDAYPTVREIKAGDVAPRPRVVAGHAA</sequence>
<keyword evidence="2" id="KW-1133">Transmembrane helix</keyword>
<protein>
    <recommendedName>
        <fullName evidence="7">Transmembrane protein</fullName>
    </recommendedName>
</protein>
<organism evidence="4 6">
    <name type="scientific">Jannaschia seohaensis</name>
    <dbReference type="NCBI Taxonomy" id="475081"/>
    <lineage>
        <taxon>Bacteria</taxon>
        <taxon>Pseudomonadati</taxon>
        <taxon>Pseudomonadota</taxon>
        <taxon>Alphaproteobacteria</taxon>
        <taxon>Rhodobacterales</taxon>
        <taxon>Roseobacteraceae</taxon>
        <taxon>Jannaschia</taxon>
    </lineage>
</organism>
<evidence type="ECO:0008006" key="7">
    <source>
        <dbReference type="Google" id="ProtNLM"/>
    </source>
</evidence>
<keyword evidence="2" id="KW-0812">Transmembrane</keyword>
<proteinExistence type="predicted"/>
<feature type="transmembrane region" description="Helical" evidence="2">
    <location>
        <begin position="150"/>
        <end position="170"/>
    </location>
</feature>
<reference evidence="4 6" key="1">
    <citation type="submission" date="2016-10" db="EMBL/GenBank/DDBJ databases">
        <authorList>
            <person name="Cai Z."/>
        </authorList>
    </citation>
    <scope>NUCLEOTIDE SEQUENCE [LARGE SCALE GENOMIC DNA]</scope>
    <source>
        <strain evidence="4 6">DSM 25227</strain>
    </source>
</reference>
<accession>A0A2Y9C0U1</accession>
<evidence type="ECO:0000313" key="4">
    <source>
        <dbReference type="EMBL" id="SSA46862.1"/>
    </source>
</evidence>
<feature type="transmembrane region" description="Helical" evidence="2">
    <location>
        <begin position="269"/>
        <end position="287"/>
    </location>
</feature>
<dbReference type="AlphaFoldDB" id="A0A2Y9C0U1"/>
<feature type="transmembrane region" description="Helical" evidence="2">
    <location>
        <begin position="176"/>
        <end position="200"/>
    </location>
</feature>
<dbReference type="Proteomes" id="UP000251571">
    <property type="component" value="Unassembled WGS sequence"/>
</dbReference>
<evidence type="ECO:0000313" key="6">
    <source>
        <dbReference type="Proteomes" id="UP000251571"/>
    </source>
</evidence>
<evidence type="ECO:0000313" key="5">
    <source>
        <dbReference type="Proteomes" id="UP000245839"/>
    </source>
</evidence>
<evidence type="ECO:0000256" key="2">
    <source>
        <dbReference type="SAM" id="Phobius"/>
    </source>
</evidence>
<evidence type="ECO:0000256" key="1">
    <source>
        <dbReference type="SAM" id="Coils"/>
    </source>
</evidence>
<dbReference type="EMBL" id="UETC01000005">
    <property type="protein sequence ID" value="SSA46862.1"/>
    <property type="molecule type" value="Genomic_DNA"/>
</dbReference>
<evidence type="ECO:0000313" key="3">
    <source>
        <dbReference type="EMBL" id="PWJ18336.1"/>
    </source>
</evidence>
<keyword evidence="2" id="KW-0472">Membrane</keyword>
<feature type="coiled-coil region" evidence="1">
    <location>
        <begin position="310"/>
        <end position="341"/>
    </location>
</feature>
<keyword evidence="1" id="KW-0175">Coiled coil</keyword>
<dbReference type="RefSeq" id="WP_109564796.1">
    <property type="nucleotide sequence ID" value="NZ_QGDJ01000005.1"/>
</dbReference>
<name>A0A2Y9C0U1_9RHOB</name>
<feature type="transmembrane region" description="Helical" evidence="2">
    <location>
        <begin position="212"/>
        <end position="236"/>
    </location>
</feature>